<evidence type="ECO:0000256" key="11">
    <source>
        <dbReference type="ARBA" id="ARBA00023303"/>
    </source>
</evidence>
<name>A0A183CPC3_GLOPA</name>
<evidence type="ECO:0000313" key="13">
    <source>
        <dbReference type="Proteomes" id="UP000050741"/>
    </source>
</evidence>
<dbReference type="PROSITE" id="PS51013">
    <property type="entry name" value="PANNEXIN"/>
    <property type="match status" value="1"/>
</dbReference>
<reference evidence="13" key="2">
    <citation type="submission" date="2014-05" db="EMBL/GenBank/DDBJ databases">
        <title>The genome and life-stage specific transcriptomes of Globodera pallida elucidate key aspects of plant parasitism by a cyst nematode.</title>
        <authorList>
            <person name="Cotton J.A."/>
            <person name="Lilley C.J."/>
            <person name="Jones L.M."/>
            <person name="Kikuchi T."/>
            <person name="Reid A.J."/>
            <person name="Thorpe P."/>
            <person name="Tsai I.J."/>
            <person name="Beasley H."/>
            <person name="Blok V."/>
            <person name="Cock P.J.A."/>
            <person name="Van den Akker S.E."/>
            <person name="Holroyd N."/>
            <person name="Hunt M."/>
            <person name="Mantelin S."/>
            <person name="Naghra H."/>
            <person name="Pain A."/>
            <person name="Palomares-Rius J.E."/>
            <person name="Zarowiecki M."/>
            <person name="Berriman M."/>
            <person name="Jones J.T."/>
            <person name="Urwin P.E."/>
        </authorList>
    </citation>
    <scope>NUCLEOTIDE SEQUENCE [LARGE SCALE GENOMIC DNA]</scope>
    <source>
        <strain evidence="13">Lindley</strain>
    </source>
</reference>
<keyword evidence="4" id="KW-1003">Cell membrane</keyword>
<keyword evidence="13" id="KW-1185">Reference proteome</keyword>
<gene>
    <name evidence="12" type="primary">inx</name>
</gene>
<keyword evidence="9 12" id="KW-0406">Ion transport</keyword>
<protein>
    <recommendedName>
        <fullName evidence="12">Innexin</fullName>
    </recommendedName>
</protein>
<evidence type="ECO:0000313" key="14">
    <source>
        <dbReference type="WBParaSite" id="GPLIN_001473000"/>
    </source>
</evidence>
<keyword evidence="11 12" id="KW-0407">Ion channel</keyword>
<keyword evidence="10" id="KW-0472">Membrane</keyword>
<dbReference type="PANTHER" id="PTHR11893:SF32">
    <property type="entry name" value="INNEXIN"/>
    <property type="match status" value="1"/>
</dbReference>
<dbReference type="GO" id="GO:0005886">
    <property type="term" value="C:plasma membrane"/>
    <property type="evidence" value="ECO:0007669"/>
    <property type="project" value="UniProtKB-SubCell"/>
</dbReference>
<dbReference type="GO" id="GO:0005243">
    <property type="term" value="F:gap junction channel activity"/>
    <property type="evidence" value="ECO:0007669"/>
    <property type="project" value="TreeGrafter"/>
</dbReference>
<comment type="function">
    <text evidence="12">Structural component of the gap junctions.</text>
</comment>
<sequence length="98" mass="11460">MDILNDFVGRFMHSEHNDSDTIDRLNYQITPFLFMLLSVVNISRLYIGSAINCFAKAEFRGGWVQYAHDYCLIEGTYYLRTDESIPIEHELRGGHFLH</sequence>
<comment type="subcellular location">
    <subcellularLocation>
        <location evidence="1">Cell junction</location>
        <location evidence="1">Gap junction</location>
    </subcellularLocation>
    <subcellularLocation>
        <location evidence="2 12">Cell membrane</location>
        <topology evidence="2 12">Multi-pass membrane protein</topology>
    </subcellularLocation>
</comment>
<dbReference type="Proteomes" id="UP000050741">
    <property type="component" value="Unassembled WGS sequence"/>
</dbReference>
<keyword evidence="7" id="KW-0965">Cell junction</keyword>
<evidence type="ECO:0000256" key="8">
    <source>
        <dbReference type="ARBA" id="ARBA00022989"/>
    </source>
</evidence>
<keyword evidence="6" id="KW-0303">Gap junction</keyword>
<reference evidence="14" key="3">
    <citation type="submission" date="2016-06" db="UniProtKB">
        <authorList>
            <consortium name="WormBaseParasite"/>
        </authorList>
    </citation>
    <scope>IDENTIFICATION</scope>
</reference>
<dbReference type="InterPro" id="IPR000990">
    <property type="entry name" value="Innexin"/>
</dbReference>
<evidence type="ECO:0000256" key="5">
    <source>
        <dbReference type="ARBA" id="ARBA00022692"/>
    </source>
</evidence>
<evidence type="ECO:0000256" key="2">
    <source>
        <dbReference type="ARBA" id="ARBA00004651"/>
    </source>
</evidence>
<evidence type="ECO:0000256" key="12">
    <source>
        <dbReference type="RuleBase" id="RU010713"/>
    </source>
</evidence>
<dbReference type="PANTHER" id="PTHR11893">
    <property type="entry name" value="INNEXIN"/>
    <property type="match status" value="1"/>
</dbReference>
<keyword evidence="3 12" id="KW-0813">Transport</keyword>
<evidence type="ECO:0000256" key="3">
    <source>
        <dbReference type="ARBA" id="ARBA00022448"/>
    </source>
</evidence>
<evidence type="ECO:0000256" key="7">
    <source>
        <dbReference type="ARBA" id="ARBA00022949"/>
    </source>
</evidence>
<reference evidence="13" key="1">
    <citation type="submission" date="2013-12" db="EMBL/GenBank/DDBJ databases">
        <authorList>
            <person name="Aslett M."/>
        </authorList>
    </citation>
    <scope>NUCLEOTIDE SEQUENCE [LARGE SCALE GENOMIC DNA]</scope>
    <source>
        <strain evidence="13">Lindley</strain>
    </source>
</reference>
<dbReference type="GO" id="GO:0005921">
    <property type="term" value="C:gap junction"/>
    <property type="evidence" value="ECO:0007669"/>
    <property type="project" value="UniProtKB-SubCell"/>
</dbReference>
<dbReference type="Pfam" id="PF00876">
    <property type="entry name" value="Innexin"/>
    <property type="match status" value="1"/>
</dbReference>
<organism evidence="13 14">
    <name type="scientific">Globodera pallida</name>
    <name type="common">Potato cyst nematode worm</name>
    <name type="synonym">Heterodera pallida</name>
    <dbReference type="NCBI Taxonomy" id="36090"/>
    <lineage>
        <taxon>Eukaryota</taxon>
        <taxon>Metazoa</taxon>
        <taxon>Ecdysozoa</taxon>
        <taxon>Nematoda</taxon>
        <taxon>Chromadorea</taxon>
        <taxon>Rhabditida</taxon>
        <taxon>Tylenchina</taxon>
        <taxon>Tylenchomorpha</taxon>
        <taxon>Tylenchoidea</taxon>
        <taxon>Heteroderidae</taxon>
        <taxon>Heteroderinae</taxon>
        <taxon>Globodera</taxon>
    </lineage>
</organism>
<keyword evidence="5" id="KW-0812">Transmembrane</keyword>
<evidence type="ECO:0000256" key="10">
    <source>
        <dbReference type="ARBA" id="ARBA00023136"/>
    </source>
</evidence>
<evidence type="ECO:0000256" key="1">
    <source>
        <dbReference type="ARBA" id="ARBA00004610"/>
    </source>
</evidence>
<keyword evidence="8" id="KW-1133">Transmembrane helix</keyword>
<comment type="similarity">
    <text evidence="12">Belongs to the pannexin family.</text>
</comment>
<proteinExistence type="inferred from homology"/>
<accession>A0A183CPC3</accession>
<dbReference type="GO" id="GO:0034220">
    <property type="term" value="P:monoatomic ion transmembrane transport"/>
    <property type="evidence" value="ECO:0007669"/>
    <property type="project" value="UniProtKB-KW"/>
</dbReference>
<dbReference type="AlphaFoldDB" id="A0A183CPC3"/>
<evidence type="ECO:0000256" key="6">
    <source>
        <dbReference type="ARBA" id="ARBA00022868"/>
    </source>
</evidence>
<dbReference type="WBParaSite" id="GPLIN_001473000">
    <property type="protein sequence ID" value="GPLIN_001473000"/>
    <property type="gene ID" value="GPLIN_001473000"/>
</dbReference>
<evidence type="ECO:0000256" key="9">
    <source>
        <dbReference type="ARBA" id="ARBA00023065"/>
    </source>
</evidence>
<evidence type="ECO:0000256" key="4">
    <source>
        <dbReference type="ARBA" id="ARBA00022475"/>
    </source>
</evidence>